<dbReference type="GO" id="GO:0016020">
    <property type="term" value="C:membrane"/>
    <property type="evidence" value="ECO:0007669"/>
    <property type="project" value="UniProtKB-SubCell"/>
</dbReference>
<dbReference type="InterPro" id="IPR044174">
    <property type="entry name" value="BC10-like"/>
</dbReference>
<evidence type="ECO:0000256" key="1">
    <source>
        <dbReference type="ARBA" id="ARBA00004606"/>
    </source>
</evidence>
<keyword evidence="4" id="KW-0472">Membrane</keyword>
<keyword evidence="2" id="KW-0328">Glycosyltransferase</keyword>
<accession>A0A9R1QKB3</accession>
<reference evidence="6 7" key="1">
    <citation type="submission" date="2017-09" db="EMBL/GenBank/DDBJ databases">
        <authorList>
            <consortium name="International Durum Wheat Genome Sequencing Consortium (IDWGSC)"/>
            <person name="Milanesi L."/>
        </authorList>
    </citation>
    <scope>NUCLEOTIDE SEQUENCE [LARGE SCALE GENOMIC DNA]</scope>
    <source>
        <strain evidence="7">cv. Svevo</strain>
    </source>
</reference>
<proteinExistence type="predicted"/>
<organism evidence="6 7">
    <name type="scientific">Triticum turgidum subsp. durum</name>
    <name type="common">Durum wheat</name>
    <name type="synonym">Triticum durum</name>
    <dbReference type="NCBI Taxonomy" id="4567"/>
    <lineage>
        <taxon>Eukaryota</taxon>
        <taxon>Viridiplantae</taxon>
        <taxon>Streptophyta</taxon>
        <taxon>Embryophyta</taxon>
        <taxon>Tracheophyta</taxon>
        <taxon>Spermatophyta</taxon>
        <taxon>Magnoliopsida</taxon>
        <taxon>Liliopsida</taxon>
        <taxon>Poales</taxon>
        <taxon>Poaceae</taxon>
        <taxon>BOP clade</taxon>
        <taxon>Pooideae</taxon>
        <taxon>Triticodae</taxon>
        <taxon>Triticeae</taxon>
        <taxon>Triticinae</taxon>
        <taxon>Triticum</taxon>
    </lineage>
</organism>
<evidence type="ECO:0000256" key="3">
    <source>
        <dbReference type="ARBA" id="ARBA00022679"/>
    </source>
</evidence>
<name>A0A9R1QKB3_TRITD</name>
<evidence type="ECO:0000256" key="5">
    <source>
        <dbReference type="ARBA" id="ARBA00023180"/>
    </source>
</evidence>
<protein>
    <submittedName>
        <fullName evidence="6">Uncharacterized protein</fullName>
    </submittedName>
</protein>
<evidence type="ECO:0000313" key="7">
    <source>
        <dbReference type="Proteomes" id="UP000324705"/>
    </source>
</evidence>
<keyword evidence="3" id="KW-0808">Transferase</keyword>
<dbReference type="EMBL" id="LT934116">
    <property type="protein sequence ID" value="VAH78746.1"/>
    <property type="molecule type" value="Genomic_DNA"/>
</dbReference>
<dbReference type="PANTHER" id="PTHR31042:SF70">
    <property type="entry name" value="OS01G0695200 PROTEIN"/>
    <property type="match status" value="1"/>
</dbReference>
<dbReference type="AlphaFoldDB" id="A0A9R1QKB3"/>
<evidence type="ECO:0000256" key="2">
    <source>
        <dbReference type="ARBA" id="ARBA00022676"/>
    </source>
</evidence>
<dbReference type="Pfam" id="PF02485">
    <property type="entry name" value="Branch"/>
    <property type="match status" value="1"/>
</dbReference>
<comment type="subcellular location">
    <subcellularLocation>
        <location evidence="1">Membrane</location>
        <topology evidence="1">Single-pass type II membrane protein</topology>
    </subcellularLocation>
</comment>
<dbReference type="PANTHER" id="PTHR31042">
    <property type="entry name" value="CORE-2/I-BRANCHING BETA-1,6-N-ACETYLGLUCOSAMINYLTRANSFERASE FAMILY PROTEIN-RELATED"/>
    <property type="match status" value="1"/>
</dbReference>
<dbReference type="Gramene" id="TRITD3Bv1G153510.2">
    <property type="protein sequence ID" value="TRITD3Bv1G153510.2"/>
    <property type="gene ID" value="TRITD3Bv1G153510"/>
</dbReference>
<gene>
    <name evidence="6" type="ORF">TRITD_3Bv1G153510</name>
</gene>
<sequence>MGSPKSIVDSFTDKTEKRYNPNMSPVIRKDKWRKGSQWVMLIRKHAEVVVGDKHVFQVFRKHCKMVVTNALLGQKLVNAVSIYFRRLLCSLLRQAPYVVSGQKVAFNSCCFALPRKLLF</sequence>
<dbReference type="InterPro" id="IPR003406">
    <property type="entry name" value="Glyco_trans_14"/>
</dbReference>
<dbReference type="GO" id="GO:0016757">
    <property type="term" value="F:glycosyltransferase activity"/>
    <property type="evidence" value="ECO:0007669"/>
    <property type="project" value="UniProtKB-KW"/>
</dbReference>
<evidence type="ECO:0000256" key="4">
    <source>
        <dbReference type="ARBA" id="ARBA00023136"/>
    </source>
</evidence>
<keyword evidence="7" id="KW-1185">Reference proteome</keyword>
<evidence type="ECO:0000313" key="6">
    <source>
        <dbReference type="EMBL" id="VAH78746.1"/>
    </source>
</evidence>
<dbReference type="Proteomes" id="UP000324705">
    <property type="component" value="Chromosome 3B"/>
</dbReference>
<keyword evidence="5" id="KW-0325">Glycoprotein</keyword>